<dbReference type="PANTHER" id="PTHR40074">
    <property type="entry name" value="O-ACETYLTRANSFERASE WECH"/>
    <property type="match status" value="1"/>
</dbReference>
<feature type="transmembrane region" description="Helical" evidence="7">
    <location>
        <begin position="321"/>
        <end position="341"/>
    </location>
</feature>
<evidence type="ECO:0000313" key="10">
    <source>
        <dbReference type="Proteomes" id="UP000194286"/>
    </source>
</evidence>
<evidence type="ECO:0000256" key="7">
    <source>
        <dbReference type="SAM" id="Phobius"/>
    </source>
</evidence>
<dbReference type="PANTHER" id="PTHR40074:SF2">
    <property type="entry name" value="O-ACETYLTRANSFERASE WECH"/>
    <property type="match status" value="1"/>
</dbReference>
<feature type="domain" description="Acyltransferase 3" evidence="8">
    <location>
        <begin position="8"/>
        <end position="337"/>
    </location>
</feature>
<evidence type="ECO:0000256" key="2">
    <source>
        <dbReference type="ARBA" id="ARBA00007400"/>
    </source>
</evidence>
<organism evidence="9 10">
    <name type="scientific">Limosilactobacillus reuteri</name>
    <name type="common">Lactobacillus reuteri</name>
    <dbReference type="NCBI Taxonomy" id="1598"/>
    <lineage>
        <taxon>Bacteria</taxon>
        <taxon>Bacillati</taxon>
        <taxon>Bacillota</taxon>
        <taxon>Bacilli</taxon>
        <taxon>Lactobacillales</taxon>
        <taxon>Lactobacillaceae</taxon>
        <taxon>Limosilactobacillus</taxon>
    </lineage>
</organism>
<evidence type="ECO:0000256" key="4">
    <source>
        <dbReference type="ARBA" id="ARBA00022692"/>
    </source>
</evidence>
<gene>
    <name evidence="9" type="ORF">BHL82_09265</name>
</gene>
<dbReference type="Pfam" id="PF01757">
    <property type="entry name" value="Acyl_transf_3"/>
    <property type="match status" value="1"/>
</dbReference>
<dbReference type="GO" id="GO:0005886">
    <property type="term" value="C:plasma membrane"/>
    <property type="evidence" value="ECO:0007669"/>
    <property type="project" value="UniProtKB-SubCell"/>
</dbReference>
<feature type="transmembrane region" description="Helical" evidence="7">
    <location>
        <begin position="160"/>
        <end position="177"/>
    </location>
</feature>
<evidence type="ECO:0000256" key="1">
    <source>
        <dbReference type="ARBA" id="ARBA00004651"/>
    </source>
</evidence>
<evidence type="ECO:0000259" key="8">
    <source>
        <dbReference type="Pfam" id="PF01757"/>
    </source>
</evidence>
<dbReference type="GO" id="GO:0016413">
    <property type="term" value="F:O-acetyltransferase activity"/>
    <property type="evidence" value="ECO:0007669"/>
    <property type="project" value="TreeGrafter"/>
</dbReference>
<feature type="transmembrane region" description="Helical" evidence="7">
    <location>
        <begin position="7"/>
        <end position="27"/>
    </location>
</feature>
<reference evidence="9 10" key="1">
    <citation type="submission" date="2016-09" db="EMBL/GenBank/DDBJ databases">
        <title>Lactobacillus reuteri KLR3005, genome sequencing and assembly.</title>
        <authorList>
            <person name="Lee J.-Y."/>
            <person name="Kim E.B."/>
            <person name="Choi Y.-J."/>
        </authorList>
    </citation>
    <scope>NUCLEOTIDE SEQUENCE [LARGE SCALE GENOMIC DNA]</scope>
    <source>
        <strain evidence="9 10">KLR3005</strain>
    </source>
</reference>
<keyword evidence="5 7" id="KW-1133">Transmembrane helix</keyword>
<comment type="caution">
    <text evidence="9">The sequence shown here is derived from an EMBL/GenBank/DDBJ whole genome shotgun (WGS) entry which is preliminary data.</text>
</comment>
<keyword evidence="9" id="KW-0012">Acyltransferase</keyword>
<evidence type="ECO:0000256" key="5">
    <source>
        <dbReference type="ARBA" id="ARBA00022989"/>
    </source>
</evidence>
<accession>A0A1Y2UFZ9</accession>
<evidence type="ECO:0000256" key="3">
    <source>
        <dbReference type="ARBA" id="ARBA00022475"/>
    </source>
</evidence>
<feature type="transmembrane region" description="Helical" evidence="7">
    <location>
        <begin position="189"/>
        <end position="208"/>
    </location>
</feature>
<dbReference type="Proteomes" id="UP000194286">
    <property type="component" value="Unassembled WGS sequence"/>
</dbReference>
<name>A0A1Y2UFZ9_LIMRT</name>
<sequence>MMKTKRLYYIDVLNCVAIIFVLFLHSTQLAHTGNTNLSHYRLALVIQSICYPAVYIFLMNSGATLLDYRKKYSTTIFFKKRVYRVLIPFLAWSLIYYFYSISHIAYPGTTIQSHPSFINFIKAFVNNDINALFWFFYTILALYLIVPIVSPLVEKHLNTLFYIVVMFFLCSNGLQFISNFTGINFRTSFISQPLISSSYLGFFIVGYLIKVNYFNNRQQIILIIIGMTSLTLNLVNDLFYGKNQLFNNMDPFLYSVGIYLLIKKIVAKLSNDKIKIFTTLSGASLGIYVLHPFIYELMDKYIYGTTADNWQSFLRLMNDPIYMFSLPIVTYFILTPTILLLKRIKLTRVFIP</sequence>
<feature type="transmembrane region" description="Helical" evidence="7">
    <location>
        <begin position="132"/>
        <end position="153"/>
    </location>
</feature>
<dbReference type="EMBL" id="MIMU01000125">
    <property type="protein sequence ID" value="OTA82193.1"/>
    <property type="molecule type" value="Genomic_DNA"/>
</dbReference>
<protein>
    <submittedName>
        <fullName evidence="9">Acyltransferase</fullName>
    </submittedName>
</protein>
<feature type="transmembrane region" description="Helical" evidence="7">
    <location>
        <begin position="220"/>
        <end position="239"/>
    </location>
</feature>
<dbReference type="GO" id="GO:0009246">
    <property type="term" value="P:enterobacterial common antigen biosynthetic process"/>
    <property type="evidence" value="ECO:0007669"/>
    <property type="project" value="TreeGrafter"/>
</dbReference>
<keyword evidence="6 7" id="KW-0472">Membrane</keyword>
<dbReference type="AlphaFoldDB" id="A0A1Y2UFZ9"/>
<comment type="subcellular location">
    <subcellularLocation>
        <location evidence="1">Cell membrane</location>
        <topology evidence="1">Multi-pass membrane protein</topology>
    </subcellularLocation>
</comment>
<feature type="transmembrane region" description="Helical" evidence="7">
    <location>
        <begin position="274"/>
        <end position="294"/>
    </location>
</feature>
<keyword evidence="9" id="KW-0808">Transferase</keyword>
<feature type="transmembrane region" description="Helical" evidence="7">
    <location>
        <begin position="39"/>
        <end position="60"/>
    </location>
</feature>
<keyword evidence="3" id="KW-1003">Cell membrane</keyword>
<feature type="transmembrane region" description="Helical" evidence="7">
    <location>
        <begin position="81"/>
        <end position="99"/>
    </location>
</feature>
<keyword evidence="4 7" id="KW-0812">Transmembrane</keyword>
<comment type="similarity">
    <text evidence="2">Belongs to the acyltransferase 3 family.</text>
</comment>
<evidence type="ECO:0000256" key="6">
    <source>
        <dbReference type="ARBA" id="ARBA00023136"/>
    </source>
</evidence>
<feature type="transmembrane region" description="Helical" evidence="7">
    <location>
        <begin position="245"/>
        <end position="262"/>
    </location>
</feature>
<dbReference type="InterPro" id="IPR002656">
    <property type="entry name" value="Acyl_transf_3_dom"/>
</dbReference>
<proteinExistence type="inferred from homology"/>
<evidence type="ECO:0000313" key="9">
    <source>
        <dbReference type="EMBL" id="OTA82193.1"/>
    </source>
</evidence>